<gene>
    <name evidence="3" type="ORF">V8247_07355</name>
</gene>
<sequence>MKHRWRTRAGLVLASILALAMFLPACSGDTDPTTAPPTTTAADPDANIKNPESFIMATIGYPDSLDPAYGYDTASGESVQLVYDTLLTFKGASTTEFLPALATEWTISADGKTYRFHIRTGVKFHNGNDLTPSDVEYSFERGMVQDYGAGPQWMFFEPLLGGYSSRDIEPRIPLQQITDAVQVDGEWVQFNLIAPYAPFLQILAGPWGGIVDKEWCVQNGDWDGSEASYAALNDPDAGASPLQAIMNGTGPFKLERWDPGVEISFVRYDAYWQGPANFERVIIKTVDEWSTRKLMLQNGDVDYAYVPATNFAEMEGATGLTIIKNLPTVTVDSFFFQMSISPQSTMVGSGKLDGAGIPLDFFTDINVRKGFSHAFDFGTYLQDALSGQGVQAASPVINGLSYYNPNLTTKYNYDLVKAREYLQAAWGGQVWEKGFTLTLAYNSGNLPRKLACEILQAGLFAINPLFKVNIQVMQWPTLLRGMYTGLLPAFQIGWLPDFTDAHNFVVPFMHSQGTFSGWQNYNNPEADALIAEGISSIDPQVRQQIYDQLAQIYYDDAPGILLAQPLGQRYFKDWIQGFVYNPALPSQMCNIYLLSKTYK</sequence>
<dbReference type="Gene3D" id="3.40.190.10">
    <property type="entry name" value="Periplasmic binding protein-like II"/>
    <property type="match status" value="1"/>
</dbReference>
<dbReference type="Gene3D" id="3.90.76.10">
    <property type="entry name" value="Dipeptide-binding Protein, Domain 1"/>
    <property type="match status" value="1"/>
</dbReference>
<dbReference type="InterPro" id="IPR000914">
    <property type="entry name" value="SBP_5_dom"/>
</dbReference>
<dbReference type="RefSeq" id="WP_338737203.1">
    <property type="nucleotide sequence ID" value="NZ_CP146612.1"/>
</dbReference>
<protein>
    <submittedName>
        <fullName evidence="3">ABC transporter substrate-binding protein</fullName>
    </submittedName>
</protein>
<dbReference type="Pfam" id="PF00496">
    <property type="entry name" value="SBP_bac_5"/>
    <property type="match status" value="1"/>
</dbReference>
<feature type="domain" description="Solute-binding protein family 5" evidence="2">
    <location>
        <begin position="97"/>
        <end position="514"/>
    </location>
</feature>
<dbReference type="CDD" id="cd08512">
    <property type="entry name" value="PBP2_NikA_DppA_OppA_like_7"/>
    <property type="match status" value="1"/>
</dbReference>
<reference evidence="3 4" key="1">
    <citation type="submission" date="2024-03" db="EMBL/GenBank/DDBJ databases">
        <title>A Dehalogenimonas Isolated from Estuarine Sediments Dihaloeliminates Chlorinated Alkanes.</title>
        <authorList>
            <person name="Yang Y."/>
            <person name="Wang H."/>
        </authorList>
    </citation>
    <scope>NUCLEOTIDE SEQUENCE [LARGE SCALE GENOMIC DNA]</scope>
    <source>
        <strain evidence="3 4">W</strain>
    </source>
</reference>
<dbReference type="Gene3D" id="3.10.105.10">
    <property type="entry name" value="Dipeptide-binding Protein, Domain 3"/>
    <property type="match status" value="1"/>
</dbReference>
<feature type="signal peptide" evidence="1">
    <location>
        <begin position="1"/>
        <end position="27"/>
    </location>
</feature>
<dbReference type="SUPFAM" id="SSF53850">
    <property type="entry name" value="Periplasmic binding protein-like II"/>
    <property type="match status" value="1"/>
</dbReference>
<dbReference type="InterPro" id="IPR030678">
    <property type="entry name" value="Peptide/Ni-bd"/>
</dbReference>
<feature type="chain" id="PRO_5046921380" evidence="1">
    <location>
        <begin position="28"/>
        <end position="599"/>
    </location>
</feature>
<name>A0ABZ2J8H1_9CHLR</name>
<keyword evidence="4" id="KW-1185">Reference proteome</keyword>
<dbReference type="PIRSF" id="PIRSF002741">
    <property type="entry name" value="MppA"/>
    <property type="match status" value="1"/>
</dbReference>
<evidence type="ECO:0000259" key="2">
    <source>
        <dbReference type="Pfam" id="PF00496"/>
    </source>
</evidence>
<dbReference type="InterPro" id="IPR039424">
    <property type="entry name" value="SBP_5"/>
</dbReference>
<organism evidence="3 4">
    <name type="scientific">Candidatus Dehalogenimonas loeffleri</name>
    <dbReference type="NCBI Taxonomy" id="3127115"/>
    <lineage>
        <taxon>Bacteria</taxon>
        <taxon>Bacillati</taxon>
        <taxon>Chloroflexota</taxon>
        <taxon>Dehalococcoidia</taxon>
        <taxon>Dehalococcoidales</taxon>
        <taxon>Dehalococcoidaceae</taxon>
        <taxon>Dehalogenimonas</taxon>
    </lineage>
</organism>
<evidence type="ECO:0000313" key="4">
    <source>
        <dbReference type="Proteomes" id="UP001375370"/>
    </source>
</evidence>
<dbReference type="EMBL" id="CP146612">
    <property type="protein sequence ID" value="WWX25068.1"/>
    <property type="molecule type" value="Genomic_DNA"/>
</dbReference>
<proteinExistence type="predicted"/>
<dbReference type="PANTHER" id="PTHR30290:SF34">
    <property type="entry name" value="ABC TRANSPORTER, PERIPLASMIC OLIGO-PEPTIDE BINDING PROTEIN, PUTATIVE-RELATED"/>
    <property type="match status" value="1"/>
</dbReference>
<evidence type="ECO:0000256" key="1">
    <source>
        <dbReference type="SAM" id="SignalP"/>
    </source>
</evidence>
<evidence type="ECO:0000313" key="3">
    <source>
        <dbReference type="EMBL" id="WWX25068.1"/>
    </source>
</evidence>
<keyword evidence="1" id="KW-0732">Signal</keyword>
<accession>A0ABZ2J8H1</accession>
<dbReference type="PANTHER" id="PTHR30290">
    <property type="entry name" value="PERIPLASMIC BINDING COMPONENT OF ABC TRANSPORTER"/>
    <property type="match status" value="1"/>
</dbReference>
<dbReference type="Proteomes" id="UP001375370">
    <property type="component" value="Chromosome"/>
</dbReference>